<dbReference type="InterPro" id="IPR016181">
    <property type="entry name" value="Acyl_CoA_acyltransferase"/>
</dbReference>
<keyword evidence="2" id="KW-1185">Reference proteome</keyword>
<dbReference type="Proteomes" id="UP000005636">
    <property type="component" value="Chromosome"/>
</dbReference>
<evidence type="ECO:0000313" key="2">
    <source>
        <dbReference type="Proteomes" id="UP000005636"/>
    </source>
</evidence>
<protein>
    <submittedName>
        <fullName evidence="1">GCN5-related N-acetyltransferase</fullName>
    </submittedName>
</protein>
<proteinExistence type="predicted"/>
<reference evidence="1 2" key="1">
    <citation type="submission" date="2011-11" db="EMBL/GenBank/DDBJ databases">
        <title>Complete genome sequence of thermophilic Geobacillus thermoleovorans CCB_US3_UF5.</title>
        <authorList>
            <person name="Muhd Sakaff M.K.L."/>
            <person name="Abdul Rahman A.Y."/>
            <person name="Saito J.A."/>
            <person name="Hou S."/>
            <person name="Alam M."/>
        </authorList>
    </citation>
    <scope>NUCLEOTIDE SEQUENCE [LARGE SCALE GENOMIC DNA]</scope>
    <source>
        <strain evidence="1 2">CCB_US3_UF5</strain>
    </source>
</reference>
<dbReference type="SUPFAM" id="SSF55729">
    <property type="entry name" value="Acyl-CoA N-acyltransferases (Nat)"/>
    <property type="match status" value="1"/>
</dbReference>
<gene>
    <name evidence="1" type="ORF">GTCCBUS3UF5_17580</name>
</gene>
<organism evidence="1 2">
    <name type="scientific">Geobacillus thermoleovorans CCB_US3_UF5</name>
    <dbReference type="NCBI Taxonomy" id="1111068"/>
    <lineage>
        <taxon>Bacteria</taxon>
        <taxon>Bacillati</taxon>
        <taxon>Bacillota</taxon>
        <taxon>Bacilli</taxon>
        <taxon>Bacillales</taxon>
        <taxon>Anoxybacillaceae</taxon>
        <taxon>Geobacillus</taxon>
        <taxon>Geobacillus thermoleovorans group</taxon>
    </lineage>
</organism>
<sequence length="83" mass="9513">MLSFQSQANTSSPPYINEIVLAVNEQNLTAQRLYLTAGFIDSGRRREGKKGRQLLLYYPLSANYIDATKSFNISLTEKWLIHF</sequence>
<accession>A0ABN4AFV8</accession>
<dbReference type="Gene3D" id="3.40.630.30">
    <property type="match status" value="1"/>
</dbReference>
<dbReference type="EMBL" id="CP003125">
    <property type="protein sequence ID" value="AEV19070.1"/>
    <property type="molecule type" value="Genomic_DNA"/>
</dbReference>
<evidence type="ECO:0000313" key="1">
    <source>
        <dbReference type="EMBL" id="AEV19070.1"/>
    </source>
</evidence>
<name>A0ABN4AFV8_GEOTH</name>